<dbReference type="Pfam" id="PF04397">
    <property type="entry name" value="LytTR"/>
    <property type="match status" value="1"/>
</dbReference>
<comment type="caution">
    <text evidence="6">The sequence shown here is derived from an EMBL/GenBank/DDBJ whole genome shotgun (WGS) entry which is preliminary data.</text>
</comment>
<dbReference type="Pfam" id="PF00072">
    <property type="entry name" value="Response_reg"/>
    <property type="match status" value="1"/>
</dbReference>
<dbReference type="GO" id="GO:0000156">
    <property type="term" value="F:phosphorelay response regulator activity"/>
    <property type="evidence" value="ECO:0007669"/>
    <property type="project" value="TreeGrafter"/>
</dbReference>
<dbReference type="PANTHER" id="PTHR48111:SF69">
    <property type="entry name" value="RESPONSE REGULATOR RECEIVER"/>
    <property type="match status" value="1"/>
</dbReference>
<dbReference type="PROSITE" id="PS50930">
    <property type="entry name" value="HTH_LYTTR"/>
    <property type="match status" value="1"/>
</dbReference>
<reference evidence="7" key="1">
    <citation type="submission" date="2017-05" db="EMBL/GenBank/DDBJ databases">
        <authorList>
            <person name="Sharma S."/>
            <person name="Sidhu C."/>
            <person name="Pinnaka A.K."/>
        </authorList>
    </citation>
    <scope>NUCLEOTIDE SEQUENCE [LARGE SCALE GENOMIC DNA]</scope>
    <source>
        <strain evidence="7">AK93</strain>
    </source>
</reference>
<evidence type="ECO:0000256" key="2">
    <source>
        <dbReference type="ARBA" id="ARBA00023125"/>
    </source>
</evidence>
<evidence type="ECO:0000259" key="5">
    <source>
        <dbReference type="PROSITE" id="PS50930"/>
    </source>
</evidence>
<dbReference type="GO" id="GO:0032993">
    <property type="term" value="C:protein-DNA complex"/>
    <property type="evidence" value="ECO:0007669"/>
    <property type="project" value="TreeGrafter"/>
</dbReference>
<dbReference type="SMART" id="SM00850">
    <property type="entry name" value="LytTR"/>
    <property type="match status" value="1"/>
</dbReference>
<protein>
    <submittedName>
        <fullName evidence="6">DNA-binding response regulator</fullName>
    </submittedName>
</protein>
<keyword evidence="3" id="KW-0597">Phosphoprotein</keyword>
<evidence type="ECO:0000259" key="4">
    <source>
        <dbReference type="PROSITE" id="PS50110"/>
    </source>
</evidence>
<dbReference type="PROSITE" id="PS50110">
    <property type="entry name" value="RESPONSE_REGULATORY"/>
    <property type="match status" value="1"/>
</dbReference>
<dbReference type="Gene3D" id="3.40.50.2300">
    <property type="match status" value="1"/>
</dbReference>
<feature type="domain" description="HTH LytTR-type" evidence="5">
    <location>
        <begin position="138"/>
        <end position="241"/>
    </location>
</feature>
<gene>
    <name evidence="6" type="ORF">CAL65_12965</name>
</gene>
<dbReference type="GO" id="GO:0006355">
    <property type="term" value="P:regulation of DNA-templated transcription"/>
    <property type="evidence" value="ECO:0007669"/>
    <property type="project" value="TreeGrafter"/>
</dbReference>
<dbReference type="Proteomes" id="UP000256763">
    <property type="component" value="Unassembled WGS sequence"/>
</dbReference>
<accession>A0A3E0WTR7</accession>
<dbReference type="GO" id="GO:0000976">
    <property type="term" value="F:transcription cis-regulatory region binding"/>
    <property type="evidence" value="ECO:0007669"/>
    <property type="project" value="TreeGrafter"/>
</dbReference>
<dbReference type="PANTHER" id="PTHR48111">
    <property type="entry name" value="REGULATOR OF RPOS"/>
    <property type="match status" value="1"/>
</dbReference>
<dbReference type="Gene3D" id="2.40.50.1020">
    <property type="entry name" value="LytTr DNA-binding domain"/>
    <property type="match status" value="1"/>
</dbReference>
<dbReference type="AlphaFoldDB" id="A0A3E0WTR7"/>
<dbReference type="InterPro" id="IPR011006">
    <property type="entry name" value="CheY-like_superfamily"/>
</dbReference>
<dbReference type="GO" id="GO:0005829">
    <property type="term" value="C:cytosol"/>
    <property type="evidence" value="ECO:0007669"/>
    <property type="project" value="TreeGrafter"/>
</dbReference>
<dbReference type="SMART" id="SM00448">
    <property type="entry name" value="REC"/>
    <property type="match status" value="1"/>
</dbReference>
<dbReference type="EMBL" id="NFZW01000012">
    <property type="protein sequence ID" value="RFA35385.1"/>
    <property type="molecule type" value="Genomic_DNA"/>
</dbReference>
<sequence length="244" mass="27251">MKILIVDDEAPARARLRSLIEALGEHDVVADAGNGAEALAAVEQAAPEVVLLDIRMPGMDGLATARQLGRLAEPPAVIFVTAYGDYALDAFDAQAVDYLLKPVRRERLATALGKARRLNRAQLDALGTLDADDARDHILCRRRGRMELIPLEEIRYFQADQKYVTVEHLNGSDLIEDSLRSLEQVFGDKVLRIHRNALVNPHFLTGMEKSGGRYYLLLRGCTDRLEVSRRQVPELRSTLRRMGL</sequence>
<keyword evidence="2 6" id="KW-0238">DNA-binding</keyword>
<dbReference type="SUPFAM" id="SSF52172">
    <property type="entry name" value="CheY-like"/>
    <property type="match status" value="1"/>
</dbReference>
<dbReference type="InterPro" id="IPR039420">
    <property type="entry name" value="WalR-like"/>
</dbReference>
<evidence type="ECO:0000256" key="1">
    <source>
        <dbReference type="ARBA" id="ARBA00023012"/>
    </source>
</evidence>
<dbReference type="OrthoDB" id="236568at2"/>
<organism evidence="6 7">
    <name type="scientific">Alkalilimnicola ehrlichii</name>
    <dbReference type="NCBI Taxonomy" id="351052"/>
    <lineage>
        <taxon>Bacteria</taxon>
        <taxon>Pseudomonadati</taxon>
        <taxon>Pseudomonadota</taxon>
        <taxon>Gammaproteobacteria</taxon>
        <taxon>Chromatiales</taxon>
        <taxon>Ectothiorhodospiraceae</taxon>
        <taxon>Alkalilimnicola</taxon>
    </lineage>
</organism>
<dbReference type="InterPro" id="IPR001789">
    <property type="entry name" value="Sig_transdc_resp-reg_receiver"/>
</dbReference>
<name>A0A3E0WTR7_9GAMM</name>
<evidence type="ECO:0000313" key="7">
    <source>
        <dbReference type="Proteomes" id="UP000256763"/>
    </source>
</evidence>
<dbReference type="RefSeq" id="WP_116303106.1">
    <property type="nucleotide sequence ID" value="NZ_NFZV01000017.1"/>
</dbReference>
<evidence type="ECO:0000256" key="3">
    <source>
        <dbReference type="PROSITE-ProRule" id="PRU00169"/>
    </source>
</evidence>
<keyword evidence="1" id="KW-0902">Two-component regulatory system</keyword>
<dbReference type="InterPro" id="IPR007492">
    <property type="entry name" value="LytTR_DNA-bd_dom"/>
</dbReference>
<feature type="domain" description="Response regulatory" evidence="4">
    <location>
        <begin position="2"/>
        <end position="116"/>
    </location>
</feature>
<feature type="modified residue" description="4-aspartylphosphate" evidence="3">
    <location>
        <position position="53"/>
    </location>
</feature>
<evidence type="ECO:0000313" key="6">
    <source>
        <dbReference type="EMBL" id="RFA35385.1"/>
    </source>
</evidence>
<proteinExistence type="predicted"/>
<keyword evidence="7" id="KW-1185">Reference proteome</keyword>